<dbReference type="PROSITE" id="PS50011">
    <property type="entry name" value="PROTEIN_KINASE_DOM"/>
    <property type="match status" value="1"/>
</dbReference>
<dbReference type="GO" id="GO:0005524">
    <property type="term" value="F:ATP binding"/>
    <property type="evidence" value="ECO:0007669"/>
    <property type="project" value="UniProtKB-UniRule"/>
</dbReference>
<accession>A0AAN8I1M6</accession>
<dbReference type="Gene3D" id="1.10.510.10">
    <property type="entry name" value="Transferase(Phosphotransferase) domain 1"/>
    <property type="match status" value="1"/>
</dbReference>
<evidence type="ECO:0000256" key="1">
    <source>
        <dbReference type="PROSITE-ProRule" id="PRU10141"/>
    </source>
</evidence>
<proteinExistence type="predicted"/>
<dbReference type="PROSITE" id="PS00107">
    <property type="entry name" value="PROTEIN_KINASE_ATP"/>
    <property type="match status" value="1"/>
</dbReference>
<sequence>MSDQSIFFDEGPGFLLVKFLGSGAYGCAVLVYCIADGQYYIRKEDLRAGSRGRDGRDEICNAFEIRRIPNVARLRGWLTYMNSQTAHVVKVTYWTFYNGGTINEMDGRSRRLGRGIPVQWMCSWLMATIDTMLQLHRVGFTHNDGHSNNWFLHNMGANKIPAIVLGDFGLSTARGSTRGCWASSCRGDFAMLARNFSDLIRGRAVKQEHRALISDLMRFTAHMTEAHILHRNMSTLYDRAKALLRSLPAPCAAGRRLIKDGTPEGVTVWSSDSPNDFRSRDISRLKFFKLARVNGQTCKVLGRPRGQNPLYHKHRAGSWMQQTRRPFLRIVR</sequence>
<dbReference type="Proteomes" id="UP001316803">
    <property type="component" value="Unassembled WGS sequence"/>
</dbReference>
<dbReference type="EMBL" id="JAKLMC020000036">
    <property type="protein sequence ID" value="KAK5949382.1"/>
    <property type="molecule type" value="Genomic_DNA"/>
</dbReference>
<organism evidence="4 5">
    <name type="scientific">Knufia fluminis</name>
    <dbReference type="NCBI Taxonomy" id="191047"/>
    <lineage>
        <taxon>Eukaryota</taxon>
        <taxon>Fungi</taxon>
        <taxon>Dikarya</taxon>
        <taxon>Ascomycota</taxon>
        <taxon>Pezizomycotina</taxon>
        <taxon>Eurotiomycetes</taxon>
        <taxon>Chaetothyriomycetidae</taxon>
        <taxon>Chaetothyriales</taxon>
        <taxon>Trichomeriaceae</taxon>
        <taxon>Knufia</taxon>
    </lineage>
</organism>
<keyword evidence="2" id="KW-0812">Transmembrane</keyword>
<feature type="binding site" evidence="1">
    <location>
        <position position="43"/>
    </location>
    <ligand>
        <name>ATP</name>
        <dbReference type="ChEBI" id="CHEBI:30616"/>
    </ligand>
</feature>
<dbReference type="Gene3D" id="3.30.200.20">
    <property type="entry name" value="Phosphorylase Kinase, domain 1"/>
    <property type="match status" value="1"/>
</dbReference>
<keyword evidence="1" id="KW-0067">ATP-binding</keyword>
<keyword evidence="5" id="KW-1185">Reference proteome</keyword>
<keyword evidence="1" id="KW-0547">Nucleotide-binding</keyword>
<dbReference type="SMART" id="SM00220">
    <property type="entry name" value="S_TKc"/>
    <property type="match status" value="1"/>
</dbReference>
<evidence type="ECO:0000313" key="5">
    <source>
        <dbReference type="Proteomes" id="UP001316803"/>
    </source>
</evidence>
<reference evidence="4 5" key="1">
    <citation type="submission" date="2022-12" db="EMBL/GenBank/DDBJ databases">
        <title>Genomic features and morphological characterization of a novel Knufia sp. strain isolated from spacecraft assembly facility.</title>
        <authorList>
            <person name="Teixeira M."/>
            <person name="Chander A.M."/>
            <person name="Stajich J.E."/>
            <person name="Venkateswaran K."/>
        </authorList>
    </citation>
    <scope>NUCLEOTIDE SEQUENCE [LARGE SCALE GENOMIC DNA]</scope>
    <source>
        <strain evidence="4 5">FJI-L2-BK-P2</strain>
    </source>
</reference>
<evidence type="ECO:0000256" key="2">
    <source>
        <dbReference type="SAM" id="Phobius"/>
    </source>
</evidence>
<protein>
    <recommendedName>
        <fullName evidence="3">Protein kinase domain-containing protein</fullName>
    </recommendedName>
</protein>
<feature type="transmembrane region" description="Helical" evidence="2">
    <location>
        <begin position="15"/>
        <end position="35"/>
    </location>
</feature>
<dbReference type="InterPro" id="IPR017441">
    <property type="entry name" value="Protein_kinase_ATP_BS"/>
</dbReference>
<feature type="domain" description="Protein kinase" evidence="3">
    <location>
        <begin position="14"/>
        <end position="332"/>
    </location>
</feature>
<evidence type="ECO:0000313" key="4">
    <source>
        <dbReference type="EMBL" id="KAK5949382.1"/>
    </source>
</evidence>
<evidence type="ECO:0000259" key="3">
    <source>
        <dbReference type="PROSITE" id="PS50011"/>
    </source>
</evidence>
<gene>
    <name evidence="4" type="ORF">OHC33_009555</name>
</gene>
<name>A0AAN8I1M6_9EURO</name>
<dbReference type="InterPro" id="IPR000719">
    <property type="entry name" value="Prot_kinase_dom"/>
</dbReference>
<dbReference type="SUPFAM" id="SSF56112">
    <property type="entry name" value="Protein kinase-like (PK-like)"/>
    <property type="match status" value="1"/>
</dbReference>
<keyword evidence="2" id="KW-1133">Transmembrane helix</keyword>
<keyword evidence="2" id="KW-0472">Membrane</keyword>
<dbReference type="AlphaFoldDB" id="A0AAN8I1M6"/>
<dbReference type="GO" id="GO:0004672">
    <property type="term" value="F:protein kinase activity"/>
    <property type="evidence" value="ECO:0007669"/>
    <property type="project" value="InterPro"/>
</dbReference>
<comment type="caution">
    <text evidence="4">The sequence shown here is derived from an EMBL/GenBank/DDBJ whole genome shotgun (WGS) entry which is preliminary data.</text>
</comment>
<dbReference type="InterPro" id="IPR011009">
    <property type="entry name" value="Kinase-like_dom_sf"/>
</dbReference>